<reference evidence="3 4" key="1">
    <citation type="submission" date="2014-04" db="EMBL/GenBank/DDBJ databases">
        <authorList>
            <consortium name="DOE Joint Genome Institute"/>
            <person name="Kuo A."/>
            <person name="Kohler A."/>
            <person name="Costa M.D."/>
            <person name="Nagy L.G."/>
            <person name="Floudas D."/>
            <person name="Copeland A."/>
            <person name="Barry K.W."/>
            <person name="Cichocki N."/>
            <person name="Veneault-Fourrey C."/>
            <person name="LaButti K."/>
            <person name="Lindquist E.A."/>
            <person name="Lipzen A."/>
            <person name="Lundell T."/>
            <person name="Morin E."/>
            <person name="Murat C."/>
            <person name="Sun H."/>
            <person name="Tunlid A."/>
            <person name="Henrissat B."/>
            <person name="Grigoriev I.V."/>
            <person name="Hibbett D.S."/>
            <person name="Martin F."/>
            <person name="Nordberg H.P."/>
            <person name="Cantor M.N."/>
            <person name="Hua S.X."/>
        </authorList>
    </citation>
    <scope>NUCLEOTIDE SEQUENCE [LARGE SCALE GENOMIC DNA]</scope>
    <source>
        <strain evidence="3 4">Marx 270</strain>
    </source>
</reference>
<dbReference type="InterPro" id="IPR029063">
    <property type="entry name" value="SAM-dependent_MTases_sf"/>
</dbReference>
<feature type="region of interest" description="Disordered" evidence="1">
    <location>
        <begin position="897"/>
        <end position="927"/>
    </location>
</feature>
<feature type="compositionally biased region" description="Low complexity" evidence="1">
    <location>
        <begin position="307"/>
        <end position="326"/>
    </location>
</feature>
<feature type="region of interest" description="Disordered" evidence="1">
    <location>
        <begin position="792"/>
        <end position="815"/>
    </location>
</feature>
<evidence type="ECO:0000313" key="4">
    <source>
        <dbReference type="Proteomes" id="UP000054217"/>
    </source>
</evidence>
<feature type="region of interest" description="Disordered" evidence="1">
    <location>
        <begin position="691"/>
        <end position="774"/>
    </location>
</feature>
<feature type="region of interest" description="Disordered" evidence="1">
    <location>
        <begin position="1"/>
        <end position="109"/>
    </location>
</feature>
<feature type="region of interest" description="Disordered" evidence="1">
    <location>
        <begin position="296"/>
        <end position="339"/>
    </location>
</feature>
<accession>A0A0C3PD19</accession>
<sequence>MSSIGAVPGTPSKRRVHQPSHSNSLPSSSSRSDEFSLSYSTTSTSATTCNASSEAVICSPLARPPTPTPPRLPRHVTRSNDKRPKTAPPSAIGTSLSKGLSPVEGSPSEQPIVVFRRWRVGSNRGFVATRVAPPAHPPPARPLPYPPAHNNDRPRPSFGAAHSVSDTARIQVAVQPPTMPLLPILPIFPSRDSFSSSPASPPKQSFSDTSMLAVPLLHPFAAHQGSPSKREQPRQSNQSDAASSGQSSLHKHRSKFALPLISGPSHPPPPVPFPVQHTSLSNNLLTSPSCVQIPSLSTPPTSPFSSPPRSLQCPSATPSSSLLPASRHSQDSLSDASPLTAMSCDPHSVPFRLRGPLGYPLFGLPVAAAVEIHQPPSVATRPRPSSMHGKRAKSAVRSTQSPRSAPLSDAEDEDPRHQTIGVASTKPLRAAPDASYSLCSSSVLNPHGGLDSSRRRHHHFLQEVVPYPRNYERSVLDLDAWDNLWLRQACKSVTFHKFKDGEYPQRVLDVGCGSGTWVLECAAAWKESTFVGLDIVPIQPDLSRLPGSLSERISWVYANFLERLPFSSEEFDFVHIKRIARGVPEDMWDNLLEELARVMKPGAALEIIEEDLTFPGRPLDADDSSETRSSSSTIGCEEILPRNDRHAQKRDVERVRDLCGPSSVTKTEPQDLSLSFGHIFSPLLASPEGVEASVLSEGRGRASEQTPFPGTTNGQDGELPALPSIKRSRSLTISSQRPKPQNPWAPQTPGNRKRPTTANSAPPQSASRSESQVNLRMAMAVKAAASCLSLSGKRPRSKKYPPMMGPLSGPSCASSTSIATTAVAGNTPTLYSSSCYDSTSTSSVPSPPPLLPPPKRNVDAAAKATLMETTAPNYLMMPYPGVRMAAAGKNPADLLSKDNDKTSAGLGRAGTGSNGANPGEGTIPENPRDHTVLETIYNEMHADRFVNLTPLSLLGNALGLWFKGQLANTSATAISVDIDTASSAADVRTHEPIVLRFPPPPEELKCNPRASNVILSAADLMQGKSPYAGVDDAQFAISPGKASISLASGARQPATAMTSNGLMMEVDLRTLNLHLAIRVKEILGCAEAMWDWVVEYQTKTEEGEREPGGVYAIISELSRAEFDELLAKFELDMEEHMAFGRILEDRLGWSTNPDSVPHDRRVFHDKWRAYLKSAGCAGVIPHPSTRWSRSVRAFIAWKPPSSATEHRTKIDPGAI</sequence>
<dbReference type="PANTHER" id="PTHR43591:SF24">
    <property type="entry name" value="2-METHOXY-6-POLYPRENYL-1,4-BENZOQUINOL METHYLASE, MITOCHONDRIAL"/>
    <property type="match status" value="1"/>
</dbReference>
<feature type="compositionally biased region" description="Pro residues" evidence="1">
    <location>
        <begin position="134"/>
        <end position="147"/>
    </location>
</feature>
<proteinExistence type="predicted"/>
<feature type="region of interest" description="Disordered" evidence="1">
    <location>
        <begin position="833"/>
        <end position="854"/>
    </location>
</feature>
<feature type="compositionally biased region" description="Low complexity" evidence="1">
    <location>
        <begin position="20"/>
        <end position="55"/>
    </location>
</feature>
<dbReference type="InterPro" id="IPR041698">
    <property type="entry name" value="Methyltransf_25"/>
</dbReference>
<feature type="domain" description="Methyltransferase" evidence="2">
    <location>
        <begin position="507"/>
        <end position="602"/>
    </location>
</feature>
<feature type="compositionally biased region" description="Pro residues" evidence="1">
    <location>
        <begin position="845"/>
        <end position="854"/>
    </location>
</feature>
<feature type="region of interest" description="Disordered" evidence="1">
    <location>
        <begin position="375"/>
        <end position="426"/>
    </location>
</feature>
<feature type="compositionally biased region" description="Polar residues" evidence="1">
    <location>
        <begin position="730"/>
        <end position="774"/>
    </location>
</feature>
<dbReference type="GO" id="GO:0008168">
    <property type="term" value="F:methyltransferase activity"/>
    <property type="evidence" value="ECO:0007669"/>
    <property type="project" value="TreeGrafter"/>
</dbReference>
<feature type="compositionally biased region" description="Pro residues" evidence="1">
    <location>
        <begin position="62"/>
        <end position="71"/>
    </location>
</feature>
<protein>
    <recommendedName>
        <fullName evidence="2">Methyltransferase domain-containing protein</fullName>
    </recommendedName>
</protein>
<feature type="region of interest" description="Disordered" evidence="1">
    <location>
        <begin position="616"/>
        <end position="653"/>
    </location>
</feature>
<evidence type="ECO:0000256" key="1">
    <source>
        <dbReference type="SAM" id="MobiDB-lite"/>
    </source>
</evidence>
<dbReference type="SUPFAM" id="SSF53335">
    <property type="entry name" value="S-adenosyl-L-methionine-dependent methyltransferases"/>
    <property type="match status" value="1"/>
</dbReference>
<feature type="region of interest" description="Disordered" evidence="1">
    <location>
        <begin position="222"/>
        <end position="279"/>
    </location>
</feature>
<dbReference type="OrthoDB" id="2013972at2759"/>
<dbReference type="CDD" id="cd02440">
    <property type="entry name" value="AdoMet_MTases"/>
    <property type="match status" value="1"/>
</dbReference>
<dbReference type="HOGENOM" id="CLU_297009_0_0_1"/>
<dbReference type="InParanoid" id="A0A0C3PD19"/>
<name>A0A0C3PD19_PISTI</name>
<dbReference type="Pfam" id="PF13649">
    <property type="entry name" value="Methyltransf_25"/>
    <property type="match status" value="1"/>
</dbReference>
<dbReference type="EMBL" id="KN831964">
    <property type="protein sequence ID" value="KIO05956.1"/>
    <property type="molecule type" value="Genomic_DNA"/>
</dbReference>
<organism evidence="3 4">
    <name type="scientific">Pisolithus tinctorius Marx 270</name>
    <dbReference type="NCBI Taxonomy" id="870435"/>
    <lineage>
        <taxon>Eukaryota</taxon>
        <taxon>Fungi</taxon>
        <taxon>Dikarya</taxon>
        <taxon>Basidiomycota</taxon>
        <taxon>Agaricomycotina</taxon>
        <taxon>Agaricomycetes</taxon>
        <taxon>Agaricomycetidae</taxon>
        <taxon>Boletales</taxon>
        <taxon>Sclerodermatineae</taxon>
        <taxon>Pisolithaceae</taxon>
        <taxon>Pisolithus</taxon>
    </lineage>
</organism>
<evidence type="ECO:0000259" key="2">
    <source>
        <dbReference type="Pfam" id="PF13649"/>
    </source>
</evidence>
<keyword evidence="4" id="KW-1185">Reference proteome</keyword>
<reference evidence="4" key="2">
    <citation type="submission" date="2015-01" db="EMBL/GenBank/DDBJ databases">
        <title>Evolutionary Origins and Diversification of the Mycorrhizal Mutualists.</title>
        <authorList>
            <consortium name="DOE Joint Genome Institute"/>
            <consortium name="Mycorrhizal Genomics Consortium"/>
            <person name="Kohler A."/>
            <person name="Kuo A."/>
            <person name="Nagy L.G."/>
            <person name="Floudas D."/>
            <person name="Copeland A."/>
            <person name="Barry K.W."/>
            <person name="Cichocki N."/>
            <person name="Veneault-Fourrey C."/>
            <person name="LaButti K."/>
            <person name="Lindquist E.A."/>
            <person name="Lipzen A."/>
            <person name="Lundell T."/>
            <person name="Morin E."/>
            <person name="Murat C."/>
            <person name="Riley R."/>
            <person name="Ohm R."/>
            <person name="Sun H."/>
            <person name="Tunlid A."/>
            <person name="Henrissat B."/>
            <person name="Grigoriev I.V."/>
            <person name="Hibbett D.S."/>
            <person name="Martin F."/>
        </authorList>
    </citation>
    <scope>NUCLEOTIDE SEQUENCE [LARGE SCALE GENOMIC DNA]</scope>
    <source>
        <strain evidence="4">Marx 270</strain>
    </source>
</reference>
<dbReference type="AlphaFoldDB" id="A0A0C3PD19"/>
<dbReference type="PANTHER" id="PTHR43591">
    <property type="entry name" value="METHYLTRANSFERASE"/>
    <property type="match status" value="1"/>
</dbReference>
<dbReference type="Gene3D" id="3.40.50.150">
    <property type="entry name" value="Vaccinia Virus protein VP39"/>
    <property type="match status" value="1"/>
</dbReference>
<dbReference type="STRING" id="870435.A0A0C3PD19"/>
<dbReference type="Proteomes" id="UP000054217">
    <property type="component" value="Unassembled WGS sequence"/>
</dbReference>
<gene>
    <name evidence="3" type="ORF">M404DRAFT_24748</name>
</gene>
<feature type="compositionally biased region" description="Polar residues" evidence="1">
    <location>
        <begin position="703"/>
        <end position="715"/>
    </location>
</feature>
<feature type="compositionally biased region" description="Basic and acidic residues" evidence="1">
    <location>
        <begin position="639"/>
        <end position="653"/>
    </location>
</feature>
<feature type="region of interest" description="Disordered" evidence="1">
    <location>
        <begin position="129"/>
        <end position="163"/>
    </location>
</feature>
<feature type="compositionally biased region" description="Polar residues" evidence="1">
    <location>
        <begin position="234"/>
        <end position="248"/>
    </location>
</feature>
<feature type="compositionally biased region" description="Low complexity" evidence="1">
    <location>
        <begin position="833"/>
        <end position="844"/>
    </location>
</feature>
<evidence type="ECO:0000313" key="3">
    <source>
        <dbReference type="EMBL" id="KIO05956.1"/>
    </source>
</evidence>